<dbReference type="InterPro" id="IPR050351">
    <property type="entry name" value="BphY/WalK/GraS-like"/>
</dbReference>
<accession>A0ABQ0UKV7</accession>
<comment type="catalytic activity">
    <reaction evidence="1">
        <text>ATP + protein L-histidine = ADP + protein N-phospho-L-histidine.</text>
        <dbReference type="EC" id="2.7.13.3"/>
    </reaction>
</comment>
<evidence type="ECO:0000256" key="5">
    <source>
        <dbReference type="ARBA" id="ARBA00022679"/>
    </source>
</evidence>
<feature type="region of interest" description="Disordered" evidence="9">
    <location>
        <begin position="377"/>
        <end position="398"/>
    </location>
</feature>
<dbReference type="PRINTS" id="PR00344">
    <property type="entry name" value="BCTRLSENSOR"/>
</dbReference>
<dbReference type="SUPFAM" id="SSF47384">
    <property type="entry name" value="Homodimeric domain of signal transducing histidine kinase"/>
    <property type="match status" value="1"/>
</dbReference>
<proteinExistence type="predicted"/>
<dbReference type="SUPFAM" id="SSF55874">
    <property type="entry name" value="ATPase domain of HSP90 chaperone/DNA topoisomerase II/histidine kinase"/>
    <property type="match status" value="1"/>
</dbReference>
<dbReference type="GO" id="GO:0016301">
    <property type="term" value="F:kinase activity"/>
    <property type="evidence" value="ECO:0007669"/>
    <property type="project" value="UniProtKB-KW"/>
</dbReference>
<feature type="domain" description="Histidine kinase" evidence="11">
    <location>
        <begin position="160"/>
        <end position="377"/>
    </location>
</feature>
<keyword evidence="6 12" id="KW-0418">Kinase</keyword>
<reference evidence="12 13" key="1">
    <citation type="submission" date="2019-07" db="EMBL/GenBank/DDBJ databases">
        <title>Whole genome shotgun sequence of Frigoribacterium faeni NBRC 103066.</title>
        <authorList>
            <person name="Hosoyama A."/>
            <person name="Uohara A."/>
            <person name="Ohji S."/>
            <person name="Ichikawa N."/>
        </authorList>
    </citation>
    <scope>NUCLEOTIDE SEQUENCE [LARGE SCALE GENOMIC DNA]</scope>
    <source>
        <strain evidence="12 13">NBRC 103066</strain>
    </source>
</reference>
<gene>
    <name evidence="12" type="ORF">FFA01_04250</name>
</gene>
<dbReference type="Pfam" id="PF00512">
    <property type="entry name" value="HisKA"/>
    <property type="match status" value="1"/>
</dbReference>
<name>A0ABQ0UKV7_9MICO</name>
<keyword evidence="10" id="KW-1133">Transmembrane helix</keyword>
<evidence type="ECO:0000256" key="2">
    <source>
        <dbReference type="ARBA" id="ARBA00004236"/>
    </source>
</evidence>
<dbReference type="EMBL" id="BJUV01000003">
    <property type="protein sequence ID" value="GEK82116.1"/>
    <property type="molecule type" value="Genomic_DNA"/>
</dbReference>
<dbReference type="Pfam" id="PF02518">
    <property type="entry name" value="HATPase_c"/>
    <property type="match status" value="1"/>
</dbReference>
<sequence>MVMDSAWLVPVSLAFGAVVGAAIVIVVVAAHSRSVRVARLVEVSLPDGIDAVLDALESAGVVVDPSGNVLKASQGALQLGLISAQQHLVHPEIEALVAEARREGEPQAGELTLARLPGSEATFVLGVRAAPLGSRYVLVLAEDRSEGRRLDDMRRDFVANISHELKTPIGAVGLLAEALEAASADPEQVRHFAKSLTREAGRLGRLTQDIIELSRLQATDALESSEPVDVRHVVDAAVDRNRVVADARGISLVVRGGRHASVHGDEQMLVTAVDNLVANAINYSPDGSRVGIGATVDDSGTVEVAVTDQGYGIPDDELDRVFERFYRVDPARSRRTGGTGLGLAIVKHVVQNHGGDVRVWSQVGNGSTFTIRLPEAHTAPDTRSVPIPVTTRQDTEAR</sequence>
<dbReference type="SMART" id="SM00387">
    <property type="entry name" value="HATPase_c"/>
    <property type="match status" value="1"/>
</dbReference>
<dbReference type="CDD" id="cd00075">
    <property type="entry name" value="HATPase"/>
    <property type="match status" value="1"/>
</dbReference>
<evidence type="ECO:0000256" key="6">
    <source>
        <dbReference type="ARBA" id="ARBA00022777"/>
    </source>
</evidence>
<dbReference type="PROSITE" id="PS50109">
    <property type="entry name" value="HIS_KIN"/>
    <property type="match status" value="1"/>
</dbReference>
<evidence type="ECO:0000256" key="9">
    <source>
        <dbReference type="SAM" id="MobiDB-lite"/>
    </source>
</evidence>
<dbReference type="SMART" id="SM00388">
    <property type="entry name" value="HisKA"/>
    <property type="match status" value="1"/>
</dbReference>
<dbReference type="InterPro" id="IPR036890">
    <property type="entry name" value="HATPase_C_sf"/>
</dbReference>
<dbReference type="EC" id="2.7.13.3" evidence="3"/>
<dbReference type="Gene3D" id="1.10.287.130">
    <property type="match status" value="1"/>
</dbReference>
<keyword evidence="5" id="KW-0808">Transferase</keyword>
<feature type="transmembrane region" description="Helical" evidence="10">
    <location>
        <begin position="6"/>
        <end position="30"/>
    </location>
</feature>
<dbReference type="InterPro" id="IPR003594">
    <property type="entry name" value="HATPase_dom"/>
</dbReference>
<evidence type="ECO:0000256" key="1">
    <source>
        <dbReference type="ARBA" id="ARBA00000085"/>
    </source>
</evidence>
<comment type="subcellular location">
    <subcellularLocation>
        <location evidence="2">Cell membrane</location>
    </subcellularLocation>
</comment>
<keyword evidence="10" id="KW-0472">Membrane</keyword>
<dbReference type="InterPro" id="IPR036097">
    <property type="entry name" value="HisK_dim/P_sf"/>
</dbReference>
<comment type="caution">
    <text evidence="12">The sequence shown here is derived from an EMBL/GenBank/DDBJ whole genome shotgun (WGS) entry which is preliminary data.</text>
</comment>
<evidence type="ECO:0000256" key="4">
    <source>
        <dbReference type="ARBA" id="ARBA00022553"/>
    </source>
</evidence>
<keyword evidence="4" id="KW-0597">Phosphoprotein</keyword>
<evidence type="ECO:0000256" key="3">
    <source>
        <dbReference type="ARBA" id="ARBA00012438"/>
    </source>
</evidence>
<keyword evidence="7" id="KW-0902">Two-component regulatory system</keyword>
<evidence type="ECO:0000256" key="10">
    <source>
        <dbReference type="SAM" id="Phobius"/>
    </source>
</evidence>
<keyword evidence="10" id="KW-0812">Transmembrane</keyword>
<dbReference type="Gene3D" id="3.30.565.10">
    <property type="entry name" value="Histidine kinase-like ATPase, C-terminal domain"/>
    <property type="match status" value="1"/>
</dbReference>
<dbReference type="Proteomes" id="UP000321154">
    <property type="component" value="Unassembled WGS sequence"/>
</dbReference>
<dbReference type="InterPro" id="IPR005467">
    <property type="entry name" value="His_kinase_dom"/>
</dbReference>
<protein>
    <recommendedName>
        <fullName evidence="8">Sensor-like histidine kinase SenX3</fullName>
        <ecNumber evidence="3">2.7.13.3</ecNumber>
    </recommendedName>
</protein>
<dbReference type="InterPro" id="IPR004358">
    <property type="entry name" value="Sig_transdc_His_kin-like_C"/>
</dbReference>
<evidence type="ECO:0000256" key="8">
    <source>
        <dbReference type="ARBA" id="ARBA00039401"/>
    </source>
</evidence>
<dbReference type="PANTHER" id="PTHR45453:SF1">
    <property type="entry name" value="PHOSPHATE REGULON SENSOR PROTEIN PHOR"/>
    <property type="match status" value="1"/>
</dbReference>
<evidence type="ECO:0000313" key="13">
    <source>
        <dbReference type="Proteomes" id="UP000321154"/>
    </source>
</evidence>
<evidence type="ECO:0000313" key="12">
    <source>
        <dbReference type="EMBL" id="GEK82116.1"/>
    </source>
</evidence>
<keyword evidence="13" id="KW-1185">Reference proteome</keyword>
<evidence type="ECO:0000259" key="11">
    <source>
        <dbReference type="PROSITE" id="PS50109"/>
    </source>
</evidence>
<dbReference type="PANTHER" id="PTHR45453">
    <property type="entry name" value="PHOSPHATE REGULON SENSOR PROTEIN PHOR"/>
    <property type="match status" value="1"/>
</dbReference>
<dbReference type="CDD" id="cd00082">
    <property type="entry name" value="HisKA"/>
    <property type="match status" value="1"/>
</dbReference>
<evidence type="ECO:0000256" key="7">
    <source>
        <dbReference type="ARBA" id="ARBA00023012"/>
    </source>
</evidence>
<organism evidence="12 13">
    <name type="scientific">Frigoribacterium faeni</name>
    <dbReference type="NCBI Taxonomy" id="145483"/>
    <lineage>
        <taxon>Bacteria</taxon>
        <taxon>Bacillati</taxon>
        <taxon>Actinomycetota</taxon>
        <taxon>Actinomycetes</taxon>
        <taxon>Micrococcales</taxon>
        <taxon>Microbacteriaceae</taxon>
        <taxon>Frigoribacterium</taxon>
    </lineage>
</organism>
<dbReference type="InterPro" id="IPR003661">
    <property type="entry name" value="HisK_dim/P_dom"/>
</dbReference>